<organism evidence="2 3">
    <name type="scientific">Pseudoxanthomonas indica</name>
    <dbReference type="NCBI Taxonomy" id="428993"/>
    <lineage>
        <taxon>Bacteria</taxon>
        <taxon>Pseudomonadati</taxon>
        <taxon>Pseudomonadota</taxon>
        <taxon>Gammaproteobacteria</taxon>
        <taxon>Lysobacterales</taxon>
        <taxon>Lysobacteraceae</taxon>
        <taxon>Pseudoxanthomonas</taxon>
    </lineage>
</organism>
<keyword evidence="1" id="KW-0732">Signal</keyword>
<name>A0A1T5M1Y8_9GAMM</name>
<feature type="chain" id="PRO_5013160240" evidence="1">
    <location>
        <begin position="24"/>
        <end position="161"/>
    </location>
</feature>
<evidence type="ECO:0000313" key="2">
    <source>
        <dbReference type="EMBL" id="SKC82226.1"/>
    </source>
</evidence>
<evidence type="ECO:0000256" key="1">
    <source>
        <dbReference type="SAM" id="SignalP"/>
    </source>
</evidence>
<dbReference type="STRING" id="428993.SAMN06296058_3632"/>
<evidence type="ECO:0000313" key="3">
    <source>
        <dbReference type="Proteomes" id="UP000190341"/>
    </source>
</evidence>
<dbReference type="Proteomes" id="UP000190341">
    <property type="component" value="Unassembled WGS sequence"/>
</dbReference>
<feature type="signal peptide" evidence="1">
    <location>
        <begin position="1"/>
        <end position="23"/>
    </location>
</feature>
<accession>A0A1T5M1Y8</accession>
<proteinExistence type="predicted"/>
<gene>
    <name evidence="2" type="ORF">SAMN06296058_3632</name>
</gene>
<protein>
    <submittedName>
        <fullName evidence="2">Uncharacterized protein</fullName>
    </submittedName>
</protein>
<keyword evidence="3" id="KW-1185">Reference proteome</keyword>
<reference evidence="2 3" key="1">
    <citation type="submission" date="2017-02" db="EMBL/GenBank/DDBJ databases">
        <authorList>
            <person name="Peterson S.W."/>
        </authorList>
    </citation>
    <scope>NUCLEOTIDE SEQUENCE [LARGE SCALE GENOMIC DNA]</scope>
    <source>
        <strain evidence="2 3">P15</strain>
    </source>
</reference>
<dbReference type="AlphaFoldDB" id="A0A1T5M1Y8"/>
<dbReference type="OrthoDB" id="952847at2"/>
<sequence length="161" mass="17995">MMNAKSGVMCFLVMMATVWSAQAASQEQKKPEIRTSKLANLLIERPYAESYATEEQTFELAPANTPGWRLEYMVTMKAGDALLYSLTATEPVVTEFHGEFNDALVFYREEPDTRQAHGQLIAPADGKQGWYIANTTSKPVTVKLRLSGRYDKIPGLTRIGK</sequence>
<dbReference type="RefSeq" id="WP_079726132.1">
    <property type="nucleotide sequence ID" value="NZ_BMCL01000004.1"/>
</dbReference>
<dbReference type="EMBL" id="FUZV01000002">
    <property type="protein sequence ID" value="SKC82226.1"/>
    <property type="molecule type" value="Genomic_DNA"/>
</dbReference>